<proteinExistence type="predicted"/>
<sequence>MKSLVRAVTECSSPV</sequence>
<evidence type="ECO:0000313" key="1">
    <source>
        <dbReference type="EMBL" id="JAH25139.1"/>
    </source>
</evidence>
<reference evidence="1" key="1">
    <citation type="submission" date="2014-11" db="EMBL/GenBank/DDBJ databases">
        <authorList>
            <person name="Amaro Gonzalez C."/>
        </authorList>
    </citation>
    <scope>NUCLEOTIDE SEQUENCE</scope>
</reference>
<reference evidence="1" key="2">
    <citation type="journal article" date="2015" name="Fish Shellfish Immunol.">
        <title>Early steps in the European eel (Anguilla anguilla)-Vibrio vulnificus interaction in the gills: Role of the RtxA13 toxin.</title>
        <authorList>
            <person name="Callol A."/>
            <person name="Pajuelo D."/>
            <person name="Ebbesson L."/>
            <person name="Teles M."/>
            <person name="MacKenzie S."/>
            <person name="Amaro C."/>
        </authorList>
    </citation>
    <scope>NUCLEOTIDE SEQUENCE</scope>
</reference>
<dbReference type="EMBL" id="GBXM01083438">
    <property type="protein sequence ID" value="JAH25139.1"/>
    <property type="molecule type" value="Transcribed_RNA"/>
</dbReference>
<organism evidence="1">
    <name type="scientific">Anguilla anguilla</name>
    <name type="common">European freshwater eel</name>
    <name type="synonym">Muraena anguilla</name>
    <dbReference type="NCBI Taxonomy" id="7936"/>
    <lineage>
        <taxon>Eukaryota</taxon>
        <taxon>Metazoa</taxon>
        <taxon>Chordata</taxon>
        <taxon>Craniata</taxon>
        <taxon>Vertebrata</taxon>
        <taxon>Euteleostomi</taxon>
        <taxon>Actinopterygii</taxon>
        <taxon>Neopterygii</taxon>
        <taxon>Teleostei</taxon>
        <taxon>Anguilliformes</taxon>
        <taxon>Anguillidae</taxon>
        <taxon>Anguilla</taxon>
    </lineage>
</organism>
<name>A0A0E9R7P5_ANGAN</name>
<accession>A0A0E9R7P5</accession>
<protein>
    <submittedName>
        <fullName evidence="1">Uncharacterized protein</fullName>
    </submittedName>
</protein>